<sequence>MICKERLIDALTQTHRALLAYVECVDLCETEEERERLTEIATILAEQARRIQEELLDHVPSKYQA</sequence>
<dbReference type="HOGENOM" id="CLU_2839971_0_0_9"/>
<dbReference type="Proteomes" id="UP000000292">
    <property type="component" value="Chromosome"/>
</dbReference>
<reference evidence="1 2" key="1">
    <citation type="journal article" date="2011" name="J. Bacteriol.">
        <title>Complete Genome Sequence of Alicyclobacillus acidocaldarius Strain Tc-4-1.</title>
        <authorList>
            <person name="Chen Y."/>
            <person name="He Y."/>
            <person name="Zhang B."/>
            <person name="Yang J."/>
            <person name="Li W."/>
            <person name="Dong Z."/>
            <person name="Hu S."/>
        </authorList>
    </citation>
    <scope>NUCLEOTIDE SEQUENCE [LARGE SCALE GENOMIC DNA]</scope>
    <source>
        <strain evidence="1 2">Tc-4-1</strain>
    </source>
</reference>
<name>F8IH13_ALIAT</name>
<dbReference type="AlphaFoldDB" id="F8IH13"/>
<dbReference type="RefSeq" id="WP_014465200.1">
    <property type="nucleotide sequence ID" value="NC_017167.1"/>
</dbReference>
<dbReference type="PATRIC" id="fig|1048834.4.peg.2331"/>
<evidence type="ECO:0000313" key="1">
    <source>
        <dbReference type="EMBL" id="AEJ44367.1"/>
    </source>
</evidence>
<proteinExistence type="predicted"/>
<protein>
    <submittedName>
        <fullName evidence="1">Uncharacterized protein</fullName>
    </submittedName>
</protein>
<dbReference type="STRING" id="1048834.TC41_2468"/>
<accession>F8IH13</accession>
<organism evidence="1 2">
    <name type="scientific">Alicyclobacillus acidocaldarius (strain Tc-4-1)</name>
    <name type="common">Bacillus acidocaldarius</name>
    <dbReference type="NCBI Taxonomy" id="1048834"/>
    <lineage>
        <taxon>Bacteria</taxon>
        <taxon>Bacillati</taxon>
        <taxon>Bacillota</taxon>
        <taxon>Bacilli</taxon>
        <taxon>Bacillales</taxon>
        <taxon>Alicyclobacillaceae</taxon>
        <taxon>Alicyclobacillus</taxon>
    </lineage>
</organism>
<dbReference type="EMBL" id="CP002902">
    <property type="protein sequence ID" value="AEJ44367.1"/>
    <property type="molecule type" value="Genomic_DNA"/>
</dbReference>
<reference evidence="2" key="2">
    <citation type="submission" date="2011-06" db="EMBL/GenBank/DDBJ databases">
        <title>The complete genome sequence of Alicyclobacillus acidocaldarius sp. Tc-4-1.</title>
        <authorList>
            <person name="Chen Y."/>
            <person name="He Y."/>
            <person name="Dong Z."/>
            <person name="Hu S."/>
        </authorList>
    </citation>
    <scope>NUCLEOTIDE SEQUENCE [LARGE SCALE GENOMIC DNA]</scope>
    <source>
        <strain evidence="2">Tc-4-1</strain>
    </source>
</reference>
<gene>
    <name evidence="1" type="ordered locus">TC41_2468</name>
</gene>
<evidence type="ECO:0000313" key="2">
    <source>
        <dbReference type="Proteomes" id="UP000000292"/>
    </source>
</evidence>
<dbReference type="KEGG" id="aad:TC41_2468"/>